<dbReference type="AlphaFoldDB" id="A0A381XKQ8"/>
<evidence type="ECO:0000256" key="1">
    <source>
        <dbReference type="SAM" id="Coils"/>
    </source>
</evidence>
<gene>
    <name evidence="3" type="ORF">METZ01_LOCUS117946</name>
</gene>
<keyword evidence="1" id="KW-0175">Coiled coil</keyword>
<feature type="coiled-coil region" evidence="1">
    <location>
        <begin position="65"/>
        <end position="92"/>
    </location>
</feature>
<organism evidence="3">
    <name type="scientific">marine metagenome</name>
    <dbReference type="NCBI Taxonomy" id="408172"/>
    <lineage>
        <taxon>unclassified sequences</taxon>
        <taxon>metagenomes</taxon>
        <taxon>ecological metagenomes</taxon>
    </lineage>
</organism>
<proteinExistence type="predicted"/>
<name>A0A381XKQ8_9ZZZZ</name>
<dbReference type="Gene3D" id="1.10.287.1060">
    <property type="entry name" value="ESAT-6-like"/>
    <property type="match status" value="1"/>
</dbReference>
<dbReference type="EMBL" id="UINC01015465">
    <property type="protein sequence ID" value="SVA65092.1"/>
    <property type="molecule type" value="Genomic_DNA"/>
</dbReference>
<sequence length="119" mass="13575">MQEIPWEGDENQCVPYKSNGEEDIEKDYEYQRENFYKLVERGSIAIDGILELAKEGEHPRAYEVAGQLIKNVAEVTEKLGDLQEKMKRLKEVPDTGPKSVTNALFVGSTAELQKMIKEK</sequence>
<accession>A0A381XKQ8</accession>
<evidence type="ECO:0000313" key="3">
    <source>
        <dbReference type="EMBL" id="SVA65092.1"/>
    </source>
</evidence>
<protein>
    <recommendedName>
        <fullName evidence="4">Terminase small subunit</fullName>
    </recommendedName>
</protein>
<feature type="compositionally biased region" description="Acidic residues" evidence="2">
    <location>
        <begin position="1"/>
        <end position="10"/>
    </location>
</feature>
<evidence type="ECO:0008006" key="4">
    <source>
        <dbReference type="Google" id="ProtNLM"/>
    </source>
</evidence>
<evidence type="ECO:0000256" key="2">
    <source>
        <dbReference type="SAM" id="MobiDB-lite"/>
    </source>
</evidence>
<feature type="region of interest" description="Disordered" evidence="2">
    <location>
        <begin position="1"/>
        <end position="20"/>
    </location>
</feature>
<reference evidence="3" key="1">
    <citation type="submission" date="2018-05" db="EMBL/GenBank/DDBJ databases">
        <authorList>
            <person name="Lanie J.A."/>
            <person name="Ng W.-L."/>
            <person name="Kazmierczak K.M."/>
            <person name="Andrzejewski T.M."/>
            <person name="Davidsen T.M."/>
            <person name="Wayne K.J."/>
            <person name="Tettelin H."/>
            <person name="Glass J.I."/>
            <person name="Rusch D."/>
            <person name="Podicherti R."/>
            <person name="Tsui H.-C.T."/>
            <person name="Winkler M.E."/>
        </authorList>
    </citation>
    <scope>NUCLEOTIDE SEQUENCE</scope>
</reference>